<feature type="compositionally biased region" description="Polar residues" evidence="3">
    <location>
        <begin position="528"/>
        <end position="540"/>
    </location>
</feature>
<keyword evidence="4" id="KW-1185">Reference proteome</keyword>
<feature type="coiled-coil region" evidence="2">
    <location>
        <begin position="400"/>
        <end position="434"/>
    </location>
</feature>
<dbReference type="InParanoid" id="A0A6P9AYT7"/>
<dbReference type="Proteomes" id="UP001652622">
    <property type="component" value="Unplaced"/>
</dbReference>
<accession>A0A6P9AYT7</accession>
<dbReference type="InterPro" id="IPR052318">
    <property type="entry name" value="CellDiv_DevSignal_Domain"/>
</dbReference>
<dbReference type="PANTHER" id="PTHR22590:SF3">
    <property type="entry name" value="IQ DOMAIN-CONTAINING PROTEIN E"/>
    <property type="match status" value="1"/>
</dbReference>
<dbReference type="OMA" id="THEANSH"/>
<evidence type="ECO:0000256" key="1">
    <source>
        <dbReference type="ARBA" id="ARBA00022737"/>
    </source>
</evidence>
<dbReference type="PANTHER" id="PTHR22590">
    <property type="entry name" value="MYOSIN MOTOR DOMAIN-CONTAINING PROTEIN"/>
    <property type="match status" value="1"/>
</dbReference>
<protein>
    <submittedName>
        <fullName evidence="5">IQ domain-containing protein E isoform X1</fullName>
    </submittedName>
</protein>
<evidence type="ECO:0000256" key="3">
    <source>
        <dbReference type="SAM" id="MobiDB-lite"/>
    </source>
</evidence>
<dbReference type="CTD" id="23288"/>
<proteinExistence type="predicted"/>
<dbReference type="KEGG" id="pgut:117659918"/>
<name>A0A6P9AYT7_PANGU</name>
<feature type="coiled-coil region" evidence="2">
    <location>
        <begin position="293"/>
        <end position="320"/>
    </location>
</feature>
<sequence length="564" mass="63861">MSRSPSEAAESAEDNSLALTYDSDTEAVSWTLKKKMSRRPTKSRSLYTSHTCLHSKRTGFLRTFKSAEGKRFESPLVKASRQYWHGSLKQGPWMSHSKSDIGIRTAFSPLAGSTPEYLKEALGMKKPKHARSASRGYIPGTPDYKEKEDMYDEIIELKKTIQAQKCEADRMKTKLRRVEEDNNRKDRQIEQLLDPFKYSEFSWVRTEQKNESNSMINGLKQKILRLEQQCKEKDNAINQLQADVKNTDMEEMTIALRTSYQEIRRLQNLLTHSKVVQRKTAESPHQKMLSTAVFQLSERMKELQDQNERLKADMDHALSSFLSSSQAKSYLARQRQKLLQQISAGEKEMEDGLRPSEASRALLLSPTASGEVDHSVAKESDLPEMCEALGKTVAGLRDHILVLQNQLAVKEAEIRQLKEKLRELEGNQKTTCRQAGIDVTQPPDQAPDSSSRLRPLPRVVGCKAGREEEEEKTAAAVSLVRSAFRAHDTEATLEERPLPSYSGREKAEEEKVGWSLFKFSPLLFTSDSATTSHHQRQASPSKLEHPGAESDDSDEIITVMSSFP</sequence>
<evidence type="ECO:0000313" key="4">
    <source>
        <dbReference type="Proteomes" id="UP001652622"/>
    </source>
</evidence>
<organism evidence="4 5">
    <name type="scientific">Pantherophis guttatus</name>
    <name type="common">Corn snake</name>
    <name type="synonym">Elaphe guttata</name>
    <dbReference type="NCBI Taxonomy" id="94885"/>
    <lineage>
        <taxon>Eukaryota</taxon>
        <taxon>Metazoa</taxon>
        <taxon>Chordata</taxon>
        <taxon>Craniata</taxon>
        <taxon>Vertebrata</taxon>
        <taxon>Euteleostomi</taxon>
        <taxon>Lepidosauria</taxon>
        <taxon>Squamata</taxon>
        <taxon>Bifurcata</taxon>
        <taxon>Unidentata</taxon>
        <taxon>Episquamata</taxon>
        <taxon>Toxicofera</taxon>
        <taxon>Serpentes</taxon>
        <taxon>Colubroidea</taxon>
        <taxon>Colubridae</taxon>
        <taxon>Colubrinae</taxon>
        <taxon>Pantherophis</taxon>
    </lineage>
</organism>
<evidence type="ECO:0000256" key="2">
    <source>
        <dbReference type="SAM" id="Coils"/>
    </source>
</evidence>
<gene>
    <name evidence="5" type="primary">IQCE</name>
</gene>
<feature type="region of interest" description="Disordered" evidence="3">
    <location>
        <begin position="528"/>
        <end position="564"/>
    </location>
</feature>
<dbReference type="RefSeq" id="XP_034263843.1">
    <property type="nucleotide sequence ID" value="XM_034407952.2"/>
</dbReference>
<keyword evidence="1" id="KW-0677">Repeat</keyword>
<keyword evidence="2" id="KW-0175">Coiled coil</keyword>
<dbReference type="AlphaFoldDB" id="A0A6P9AYT7"/>
<reference evidence="5" key="1">
    <citation type="submission" date="2025-08" db="UniProtKB">
        <authorList>
            <consortium name="RefSeq"/>
        </authorList>
    </citation>
    <scope>IDENTIFICATION</scope>
    <source>
        <tissue evidence="5">Blood</tissue>
    </source>
</reference>
<feature type="coiled-coil region" evidence="2">
    <location>
        <begin position="147"/>
        <end position="250"/>
    </location>
</feature>
<dbReference type="GeneID" id="117659918"/>
<evidence type="ECO:0000313" key="5">
    <source>
        <dbReference type="RefSeq" id="XP_034263843.1"/>
    </source>
</evidence>